<keyword evidence="2" id="KW-1185">Reference proteome</keyword>
<dbReference type="AlphaFoldDB" id="A0A4R4W4P5"/>
<evidence type="ECO:0000313" key="1">
    <source>
        <dbReference type="EMBL" id="TDD11857.1"/>
    </source>
</evidence>
<gene>
    <name evidence="1" type="ORF">E1294_44415</name>
</gene>
<dbReference type="EMBL" id="SMKP01000210">
    <property type="protein sequence ID" value="TDD11857.1"/>
    <property type="molecule type" value="Genomic_DNA"/>
</dbReference>
<reference evidence="1 2" key="1">
    <citation type="submission" date="2019-03" db="EMBL/GenBank/DDBJ databases">
        <title>Draft genome sequences of novel Actinobacteria.</title>
        <authorList>
            <person name="Sahin N."/>
            <person name="Ay H."/>
            <person name="Saygin H."/>
        </authorList>
    </citation>
    <scope>NUCLEOTIDE SEQUENCE [LARGE SCALE GENOMIC DNA]</scope>
    <source>
        <strain evidence="1 2">KC712</strain>
    </source>
</reference>
<name>A0A4R4W4P5_9ACTN</name>
<accession>A0A4R4W4P5</accession>
<dbReference type="OrthoDB" id="3542877at2"/>
<organism evidence="1 2">
    <name type="scientific">Nonomuraea diastatica</name>
    <dbReference type="NCBI Taxonomy" id="1848329"/>
    <lineage>
        <taxon>Bacteria</taxon>
        <taxon>Bacillati</taxon>
        <taxon>Actinomycetota</taxon>
        <taxon>Actinomycetes</taxon>
        <taxon>Streptosporangiales</taxon>
        <taxon>Streptosporangiaceae</taxon>
        <taxon>Nonomuraea</taxon>
    </lineage>
</organism>
<comment type="caution">
    <text evidence="1">The sequence shown here is derived from an EMBL/GenBank/DDBJ whole genome shotgun (WGS) entry which is preliminary data.</text>
</comment>
<protein>
    <submittedName>
        <fullName evidence="1">Uncharacterized protein</fullName>
    </submittedName>
</protein>
<dbReference type="RefSeq" id="WP_132517558.1">
    <property type="nucleotide sequence ID" value="NZ_SMKP01000210.1"/>
</dbReference>
<evidence type="ECO:0000313" key="2">
    <source>
        <dbReference type="Proteomes" id="UP000294543"/>
    </source>
</evidence>
<dbReference type="Proteomes" id="UP000294543">
    <property type="component" value="Unassembled WGS sequence"/>
</dbReference>
<proteinExistence type="predicted"/>
<sequence>MSSLSRELLYAWIEGAVGTEQVEIAFTEPGVEPSEGDWHPAEWSGAKAAGADARILVGPDGGVVLTDGAYQMWVRVDAPPERPVLPSGLVFIT</sequence>